<dbReference type="Proteomes" id="UP001321473">
    <property type="component" value="Unassembled WGS sequence"/>
</dbReference>
<evidence type="ECO:0000256" key="3">
    <source>
        <dbReference type="ARBA" id="ARBA00022643"/>
    </source>
</evidence>
<evidence type="ECO:0000313" key="6">
    <source>
        <dbReference type="EMBL" id="KAK8780549.1"/>
    </source>
</evidence>
<evidence type="ECO:0000313" key="7">
    <source>
        <dbReference type="Proteomes" id="UP001321473"/>
    </source>
</evidence>
<dbReference type="Gene3D" id="3.20.20.70">
    <property type="entry name" value="Aldolase class I"/>
    <property type="match status" value="2"/>
</dbReference>
<dbReference type="InterPro" id="IPR013785">
    <property type="entry name" value="Aldolase_TIM"/>
</dbReference>
<evidence type="ECO:0000256" key="2">
    <source>
        <dbReference type="ARBA" id="ARBA00022630"/>
    </source>
</evidence>
<evidence type="ECO:0000256" key="4">
    <source>
        <dbReference type="ARBA" id="ARBA00023002"/>
    </source>
</evidence>
<comment type="cofactor">
    <cofactor evidence="1">
        <name>FMN</name>
        <dbReference type="ChEBI" id="CHEBI:58210"/>
    </cofactor>
</comment>
<reference evidence="6 7" key="1">
    <citation type="journal article" date="2023" name="Arcadia Sci">
        <title>De novo assembly of a long-read Amblyomma americanum tick genome.</title>
        <authorList>
            <person name="Chou S."/>
            <person name="Poskanzer K.E."/>
            <person name="Rollins M."/>
            <person name="Thuy-Boun P.S."/>
        </authorList>
    </citation>
    <scope>NUCLEOTIDE SEQUENCE [LARGE SCALE GENOMIC DNA]</scope>
    <source>
        <strain evidence="6">F_SG_1</strain>
        <tissue evidence="6">Salivary glands</tissue>
    </source>
</reference>
<accession>A0AAQ4F0Q2</accession>
<gene>
    <name evidence="6" type="ORF">V5799_018109</name>
</gene>
<dbReference type="GO" id="GO:0016491">
    <property type="term" value="F:oxidoreductase activity"/>
    <property type="evidence" value="ECO:0007669"/>
    <property type="project" value="UniProtKB-KW"/>
</dbReference>
<sequence>MLGKEVSMPLGIAPSAMQKMAHEDGEIGTATDPIRFLQIEALPSVVKAVRDRLEVYLDSGVRTGTDVIKALALGAKGVFVGRPALWGLAYNGTDGVSKMLNIFKTEINRTLALMGHSSVYTLRPQDVIRQERYGLL</sequence>
<protein>
    <recommendedName>
        <fullName evidence="5">FMN hydroxy acid dehydrogenase domain-containing protein</fullName>
    </recommendedName>
</protein>
<proteinExistence type="predicted"/>
<comment type="caution">
    <text evidence="6">The sequence shown here is derived from an EMBL/GenBank/DDBJ whole genome shotgun (WGS) entry which is preliminary data.</text>
</comment>
<keyword evidence="3" id="KW-0288">FMN</keyword>
<dbReference type="PANTHER" id="PTHR10578">
    <property type="entry name" value="S -2-HYDROXY-ACID OXIDASE-RELATED"/>
    <property type="match status" value="1"/>
</dbReference>
<dbReference type="Pfam" id="PF01070">
    <property type="entry name" value="FMN_dh"/>
    <property type="match status" value="2"/>
</dbReference>
<keyword evidence="7" id="KW-1185">Reference proteome</keyword>
<dbReference type="InterPro" id="IPR000262">
    <property type="entry name" value="FMN-dep_DH"/>
</dbReference>
<keyword evidence="4" id="KW-0560">Oxidoreductase</keyword>
<dbReference type="EMBL" id="JARKHS020008693">
    <property type="protein sequence ID" value="KAK8780549.1"/>
    <property type="molecule type" value="Genomic_DNA"/>
</dbReference>
<organism evidence="6 7">
    <name type="scientific">Amblyomma americanum</name>
    <name type="common">Lone star tick</name>
    <dbReference type="NCBI Taxonomy" id="6943"/>
    <lineage>
        <taxon>Eukaryota</taxon>
        <taxon>Metazoa</taxon>
        <taxon>Ecdysozoa</taxon>
        <taxon>Arthropoda</taxon>
        <taxon>Chelicerata</taxon>
        <taxon>Arachnida</taxon>
        <taxon>Acari</taxon>
        <taxon>Parasitiformes</taxon>
        <taxon>Ixodida</taxon>
        <taxon>Ixodoidea</taxon>
        <taxon>Ixodidae</taxon>
        <taxon>Amblyomminae</taxon>
        <taxon>Amblyomma</taxon>
    </lineage>
</organism>
<evidence type="ECO:0000259" key="5">
    <source>
        <dbReference type="PROSITE" id="PS51349"/>
    </source>
</evidence>
<dbReference type="PANTHER" id="PTHR10578:SF107">
    <property type="entry name" value="2-HYDROXYACID OXIDASE 1"/>
    <property type="match status" value="1"/>
</dbReference>
<evidence type="ECO:0000256" key="1">
    <source>
        <dbReference type="ARBA" id="ARBA00001917"/>
    </source>
</evidence>
<name>A0AAQ4F0Q2_AMBAM</name>
<keyword evidence="2" id="KW-0285">Flavoprotein</keyword>
<dbReference type="InterPro" id="IPR037396">
    <property type="entry name" value="FMN_HAD"/>
</dbReference>
<dbReference type="AlphaFoldDB" id="A0AAQ4F0Q2"/>
<feature type="domain" description="FMN hydroxy acid dehydrogenase" evidence="5">
    <location>
        <begin position="39"/>
        <end position="132"/>
    </location>
</feature>
<dbReference type="SUPFAM" id="SSF51395">
    <property type="entry name" value="FMN-linked oxidoreductases"/>
    <property type="match status" value="1"/>
</dbReference>
<dbReference type="PROSITE" id="PS51349">
    <property type="entry name" value="FMN_HYDROXY_ACID_DH_2"/>
    <property type="match status" value="1"/>
</dbReference>